<dbReference type="Gene3D" id="3.40.50.1820">
    <property type="entry name" value="alpha/beta hydrolase"/>
    <property type="match status" value="1"/>
</dbReference>
<feature type="chain" id="PRO_5036116444" evidence="1">
    <location>
        <begin position="20"/>
        <end position="321"/>
    </location>
</feature>
<protein>
    <submittedName>
        <fullName evidence="3">Aste57867_20181 protein</fullName>
    </submittedName>
</protein>
<dbReference type="AlphaFoldDB" id="A0A485LEE2"/>
<evidence type="ECO:0000256" key="1">
    <source>
        <dbReference type="SAM" id="SignalP"/>
    </source>
</evidence>
<keyword evidence="4" id="KW-1185">Reference proteome</keyword>
<dbReference type="Proteomes" id="UP000332933">
    <property type="component" value="Unassembled WGS sequence"/>
</dbReference>
<gene>
    <name evidence="3" type="primary">Aste57867_20181</name>
    <name evidence="2" type="ORF">As57867_020115</name>
    <name evidence="3" type="ORF">ASTE57867_20181</name>
</gene>
<dbReference type="OrthoDB" id="95392at2759"/>
<evidence type="ECO:0000313" key="2">
    <source>
        <dbReference type="EMBL" id="KAF0688176.1"/>
    </source>
</evidence>
<evidence type="ECO:0000313" key="3">
    <source>
        <dbReference type="EMBL" id="VFT96875.1"/>
    </source>
</evidence>
<dbReference type="PANTHER" id="PTHR22538">
    <property type="entry name" value="CILIA- AND FLAGELLA-ASSOCIATED PROTEIN 74"/>
    <property type="match status" value="1"/>
</dbReference>
<organism evidence="3 4">
    <name type="scientific">Aphanomyces stellatus</name>
    <dbReference type="NCBI Taxonomy" id="120398"/>
    <lineage>
        <taxon>Eukaryota</taxon>
        <taxon>Sar</taxon>
        <taxon>Stramenopiles</taxon>
        <taxon>Oomycota</taxon>
        <taxon>Saprolegniomycetes</taxon>
        <taxon>Saprolegniales</taxon>
        <taxon>Verrucalvaceae</taxon>
        <taxon>Aphanomyces</taxon>
    </lineage>
</organism>
<keyword evidence="1" id="KW-0732">Signal</keyword>
<dbReference type="EMBL" id="VJMH01006748">
    <property type="protein sequence ID" value="KAF0688176.1"/>
    <property type="molecule type" value="Genomic_DNA"/>
</dbReference>
<dbReference type="PANTHER" id="PTHR22538:SF1">
    <property type="entry name" value="VWFD DOMAIN-CONTAINING PROTEIN"/>
    <property type="match status" value="1"/>
</dbReference>
<proteinExistence type="predicted"/>
<dbReference type="EMBL" id="CAADRA010006771">
    <property type="protein sequence ID" value="VFT96875.1"/>
    <property type="molecule type" value="Genomic_DNA"/>
</dbReference>
<accession>A0A485LEE2</accession>
<dbReference type="SUPFAM" id="SSF53474">
    <property type="entry name" value="alpha/beta-Hydrolases"/>
    <property type="match status" value="1"/>
</dbReference>
<sequence>MSILVLAIAAMAAFMTSSSIDDATCGCKGEMRPCLFLHGLGDVAAGNRSSTFLSYWGDIHDHAPCCSSTDFVHWDTINHGWHSQELQAAFCDAALHVSDGAVNRTIGKLILVAHSMGNLIAASALASGACHLHPQDVSWVHVGGPMNGNWKANYLHDFVCERGPADSGWWGHFKDVCKQIIQIAVNNDDVCPTPAGVASLFHQSTVSATHAAQYAAAQRAHALHVTAAMCGVSPVGLLSMDSIPLGAANAIHFLLDGHAAVNDGAVDFDSCTMSLDGARFGTSFTDPFYKASVNHFDLAFKHGDGWWGDARQPRKWFQCLL</sequence>
<name>A0A485LEE2_9STRA</name>
<evidence type="ECO:0000313" key="4">
    <source>
        <dbReference type="Proteomes" id="UP000332933"/>
    </source>
</evidence>
<feature type="signal peptide" evidence="1">
    <location>
        <begin position="1"/>
        <end position="19"/>
    </location>
</feature>
<dbReference type="InterPro" id="IPR029058">
    <property type="entry name" value="AB_hydrolase_fold"/>
</dbReference>
<reference evidence="3 4" key="1">
    <citation type="submission" date="2019-03" db="EMBL/GenBank/DDBJ databases">
        <authorList>
            <person name="Gaulin E."/>
            <person name="Dumas B."/>
        </authorList>
    </citation>
    <scope>NUCLEOTIDE SEQUENCE [LARGE SCALE GENOMIC DNA]</scope>
    <source>
        <strain evidence="3">CBS 568.67</strain>
    </source>
</reference>
<reference evidence="2" key="2">
    <citation type="submission" date="2019-06" db="EMBL/GenBank/DDBJ databases">
        <title>Genomics analysis of Aphanomyces spp. identifies a new class of oomycete effector associated with host adaptation.</title>
        <authorList>
            <person name="Gaulin E."/>
        </authorList>
    </citation>
    <scope>NUCLEOTIDE SEQUENCE</scope>
    <source>
        <strain evidence="2">CBS 578.67</strain>
    </source>
</reference>